<comment type="catalytic activity">
    <reaction evidence="7">
        <text>L-threonyl-[protein] + ATP = O-phospho-L-threonyl-[protein] + ADP + H(+)</text>
        <dbReference type="Rhea" id="RHEA:46608"/>
        <dbReference type="Rhea" id="RHEA-COMP:11060"/>
        <dbReference type="Rhea" id="RHEA-COMP:11605"/>
        <dbReference type="ChEBI" id="CHEBI:15378"/>
        <dbReference type="ChEBI" id="CHEBI:30013"/>
        <dbReference type="ChEBI" id="CHEBI:30616"/>
        <dbReference type="ChEBI" id="CHEBI:61977"/>
        <dbReference type="ChEBI" id="CHEBI:456216"/>
        <dbReference type="EC" id="2.7.11.1"/>
    </reaction>
</comment>
<dbReference type="GO" id="GO:0004674">
    <property type="term" value="F:protein serine/threonine kinase activity"/>
    <property type="evidence" value="ECO:0007669"/>
    <property type="project" value="UniProtKB-KW"/>
</dbReference>
<dbReference type="PANTHER" id="PTHR47634">
    <property type="entry name" value="PROTEIN KINASE DOMAIN-CONTAINING PROTEIN-RELATED"/>
    <property type="match status" value="1"/>
</dbReference>
<dbReference type="EC" id="2.7.11.1" evidence="1"/>
<dbReference type="GO" id="GO:0050684">
    <property type="term" value="P:regulation of mRNA processing"/>
    <property type="evidence" value="ECO:0007669"/>
    <property type="project" value="TreeGrafter"/>
</dbReference>
<dbReference type="Pfam" id="PF00069">
    <property type="entry name" value="Pkinase"/>
    <property type="match status" value="2"/>
</dbReference>
<dbReference type="Proteomes" id="UP000297910">
    <property type="component" value="Unassembled WGS sequence"/>
</dbReference>
<dbReference type="Gene3D" id="3.30.200.20">
    <property type="entry name" value="Phosphorylase Kinase, domain 1"/>
    <property type="match status" value="1"/>
</dbReference>
<evidence type="ECO:0000256" key="8">
    <source>
        <dbReference type="ARBA" id="ARBA00048679"/>
    </source>
</evidence>
<feature type="domain" description="Protein kinase" evidence="11">
    <location>
        <begin position="62"/>
        <end position="615"/>
    </location>
</feature>
<dbReference type="InterPro" id="IPR017441">
    <property type="entry name" value="Protein_kinase_ATP_BS"/>
</dbReference>
<comment type="caution">
    <text evidence="12">The sequence shown here is derived from an EMBL/GenBank/DDBJ whole genome shotgun (WGS) entry which is preliminary data.</text>
</comment>
<keyword evidence="2" id="KW-0723">Serine/threonine-protein kinase</keyword>
<keyword evidence="3" id="KW-0808">Transferase</keyword>
<keyword evidence="13" id="KW-1185">Reference proteome</keyword>
<evidence type="ECO:0000256" key="7">
    <source>
        <dbReference type="ARBA" id="ARBA00047899"/>
    </source>
</evidence>
<evidence type="ECO:0000256" key="9">
    <source>
        <dbReference type="PROSITE-ProRule" id="PRU10141"/>
    </source>
</evidence>
<dbReference type="AlphaFoldDB" id="A0A4Z1FVU2"/>
<dbReference type="FunFam" id="3.30.200.20:FF:001333">
    <property type="entry name" value="Protein kinase, putative (AFU_orthologue AFUA_7G00740)"/>
    <property type="match status" value="1"/>
</dbReference>
<dbReference type="InterPro" id="IPR051334">
    <property type="entry name" value="SRPK"/>
</dbReference>
<reference evidence="12 13" key="1">
    <citation type="submission" date="2017-12" db="EMBL/GenBank/DDBJ databases">
        <title>Comparative genomics of Botrytis spp.</title>
        <authorList>
            <person name="Valero-Jimenez C.A."/>
            <person name="Tapia P."/>
            <person name="Veloso J."/>
            <person name="Silva-Moreno E."/>
            <person name="Staats M."/>
            <person name="Valdes J.H."/>
            <person name="Van Kan J.A.L."/>
        </authorList>
    </citation>
    <scope>NUCLEOTIDE SEQUENCE [LARGE SCALE GENOMIC DNA]</scope>
    <source>
        <strain evidence="12 13">Bp0003</strain>
    </source>
</reference>
<dbReference type="GO" id="GO:0005524">
    <property type="term" value="F:ATP binding"/>
    <property type="evidence" value="ECO:0007669"/>
    <property type="project" value="UniProtKB-UniRule"/>
</dbReference>
<dbReference type="InterPro" id="IPR000719">
    <property type="entry name" value="Prot_kinase_dom"/>
</dbReference>
<keyword evidence="4 9" id="KW-0547">Nucleotide-binding</keyword>
<feature type="region of interest" description="Disordered" evidence="10">
    <location>
        <begin position="469"/>
        <end position="576"/>
    </location>
</feature>
<dbReference type="SUPFAM" id="SSF56112">
    <property type="entry name" value="Protein kinase-like (PK-like)"/>
    <property type="match status" value="1"/>
</dbReference>
<evidence type="ECO:0000313" key="13">
    <source>
        <dbReference type="Proteomes" id="UP000297910"/>
    </source>
</evidence>
<keyword evidence="5" id="KW-0418">Kinase</keyword>
<evidence type="ECO:0000313" key="12">
    <source>
        <dbReference type="EMBL" id="TGO27798.1"/>
    </source>
</evidence>
<feature type="binding site" evidence="9">
    <location>
        <position position="91"/>
    </location>
    <ligand>
        <name>ATP</name>
        <dbReference type="ChEBI" id="CHEBI:30616"/>
    </ligand>
</feature>
<gene>
    <name evidence="12" type="ORF">BPAE_0036g00090</name>
</gene>
<dbReference type="GO" id="GO:0000245">
    <property type="term" value="P:spliceosomal complex assembly"/>
    <property type="evidence" value="ECO:0007669"/>
    <property type="project" value="TreeGrafter"/>
</dbReference>
<evidence type="ECO:0000256" key="6">
    <source>
        <dbReference type="ARBA" id="ARBA00022840"/>
    </source>
</evidence>
<sequence>MDNANTHVKHVESTDDANARSNPKHAKPMDDAKYRAQPVETNYGKGGFHPIHLEDTFKHDRYKVIHKLGHGGFATAWLARDSKRERYVALKVLAARVSSTSKEVDMLRRMKSSPEHDGRFYVMSLLDHFTHKGPNGDHLCLVSEVGGPSIKQFNSCPGEYKGSRRLEASVARNVCLQAIHGLDYIHSTGVVHGGLQCHITSFLLFNQLTIKLDVTPANILLQLANIDEWTEEQIYERLGVPQKEKIIYTSSKLPVTDSSFPDYTVVPINMKEVNPKWIANDIIIIDFGIAFLQTAPSFDLGTPKSYCAPEFLFGCYRSVASDIWALGCTIFEIRTGSRLFKYNGIPKRDEMLIAAVRLLGAFPDKWWAAWKEGLKWYKKQTEIDAISAGNILDQILQTGTHDGDAPPHRQKLRNEALECIENFKERPRNDMLDGTDQLVEMAEKLRTSEAEAILKSVNAIDQGISVSYSNKAENSSAKESPSNPKSSEDKTSEFKSSESKSSDVKSSEKTPSSEGLSTGRSSKKSITKFSTLAEKPKTKTSANVSDSEDNETQSMAASTEVERCGPEHSHSYLEPSGIKISTAEATILEDLLRKSLRYLPEERSTALELSKHIWFSDIPEEVD</sequence>
<evidence type="ECO:0000259" key="11">
    <source>
        <dbReference type="PROSITE" id="PS50011"/>
    </source>
</evidence>
<dbReference type="PANTHER" id="PTHR47634:SF9">
    <property type="entry name" value="PROTEIN KINASE DOMAIN-CONTAINING PROTEIN-RELATED"/>
    <property type="match status" value="1"/>
</dbReference>
<evidence type="ECO:0000256" key="10">
    <source>
        <dbReference type="SAM" id="MobiDB-lite"/>
    </source>
</evidence>
<evidence type="ECO:0000256" key="2">
    <source>
        <dbReference type="ARBA" id="ARBA00022527"/>
    </source>
</evidence>
<protein>
    <recommendedName>
        <fullName evidence="1">non-specific serine/threonine protein kinase</fullName>
        <ecNumber evidence="1">2.7.11.1</ecNumber>
    </recommendedName>
</protein>
<dbReference type="PROSITE" id="PS00107">
    <property type="entry name" value="PROTEIN_KINASE_ATP"/>
    <property type="match status" value="1"/>
</dbReference>
<keyword evidence="6 9" id="KW-0067">ATP-binding</keyword>
<organism evidence="12 13">
    <name type="scientific">Botrytis paeoniae</name>
    <dbReference type="NCBI Taxonomy" id="278948"/>
    <lineage>
        <taxon>Eukaryota</taxon>
        <taxon>Fungi</taxon>
        <taxon>Dikarya</taxon>
        <taxon>Ascomycota</taxon>
        <taxon>Pezizomycotina</taxon>
        <taxon>Leotiomycetes</taxon>
        <taxon>Helotiales</taxon>
        <taxon>Sclerotiniaceae</taxon>
        <taxon>Botrytis</taxon>
    </lineage>
</organism>
<feature type="compositionally biased region" description="Basic and acidic residues" evidence="10">
    <location>
        <begin position="486"/>
        <end position="508"/>
    </location>
</feature>
<evidence type="ECO:0000256" key="1">
    <source>
        <dbReference type="ARBA" id="ARBA00012513"/>
    </source>
</evidence>
<accession>A0A4Z1FVU2</accession>
<dbReference type="PROSITE" id="PS50011">
    <property type="entry name" value="PROTEIN_KINASE_DOM"/>
    <property type="match status" value="1"/>
</dbReference>
<dbReference type="EMBL" id="PQXI01000036">
    <property type="protein sequence ID" value="TGO27798.1"/>
    <property type="molecule type" value="Genomic_DNA"/>
</dbReference>
<feature type="compositionally biased region" description="Polar residues" evidence="10">
    <location>
        <begin position="469"/>
        <end position="484"/>
    </location>
</feature>
<proteinExistence type="predicted"/>
<comment type="catalytic activity">
    <reaction evidence="8">
        <text>L-seryl-[protein] + ATP = O-phospho-L-seryl-[protein] + ADP + H(+)</text>
        <dbReference type="Rhea" id="RHEA:17989"/>
        <dbReference type="Rhea" id="RHEA-COMP:9863"/>
        <dbReference type="Rhea" id="RHEA-COMP:11604"/>
        <dbReference type="ChEBI" id="CHEBI:15378"/>
        <dbReference type="ChEBI" id="CHEBI:29999"/>
        <dbReference type="ChEBI" id="CHEBI:30616"/>
        <dbReference type="ChEBI" id="CHEBI:83421"/>
        <dbReference type="ChEBI" id="CHEBI:456216"/>
        <dbReference type="EC" id="2.7.11.1"/>
    </reaction>
</comment>
<dbReference type="SMART" id="SM00220">
    <property type="entry name" value="S_TKc"/>
    <property type="match status" value="1"/>
</dbReference>
<evidence type="ECO:0000256" key="5">
    <source>
        <dbReference type="ARBA" id="ARBA00022777"/>
    </source>
</evidence>
<feature type="compositionally biased region" description="Basic and acidic residues" evidence="10">
    <location>
        <begin position="560"/>
        <end position="571"/>
    </location>
</feature>
<name>A0A4Z1FVU2_9HELO</name>
<dbReference type="Gene3D" id="1.10.510.10">
    <property type="entry name" value="Transferase(Phosphotransferase) domain 1"/>
    <property type="match status" value="1"/>
</dbReference>
<evidence type="ECO:0000256" key="4">
    <source>
        <dbReference type="ARBA" id="ARBA00022741"/>
    </source>
</evidence>
<evidence type="ECO:0000256" key="3">
    <source>
        <dbReference type="ARBA" id="ARBA00022679"/>
    </source>
</evidence>
<dbReference type="InterPro" id="IPR011009">
    <property type="entry name" value="Kinase-like_dom_sf"/>
</dbReference>
<feature type="region of interest" description="Disordered" evidence="10">
    <location>
        <begin position="1"/>
        <end position="35"/>
    </location>
</feature>